<gene>
    <name evidence="2" type="ORF">HaLaN_20353</name>
</gene>
<dbReference type="AlphaFoldDB" id="A0A699ZJL7"/>
<evidence type="ECO:0000313" key="3">
    <source>
        <dbReference type="Proteomes" id="UP000485058"/>
    </source>
</evidence>
<organism evidence="2 3">
    <name type="scientific">Haematococcus lacustris</name>
    <name type="common">Green alga</name>
    <name type="synonym">Haematococcus pluvialis</name>
    <dbReference type="NCBI Taxonomy" id="44745"/>
    <lineage>
        <taxon>Eukaryota</taxon>
        <taxon>Viridiplantae</taxon>
        <taxon>Chlorophyta</taxon>
        <taxon>core chlorophytes</taxon>
        <taxon>Chlorophyceae</taxon>
        <taxon>CS clade</taxon>
        <taxon>Chlamydomonadales</taxon>
        <taxon>Haematococcaceae</taxon>
        <taxon>Haematococcus</taxon>
    </lineage>
</organism>
<feature type="signal peptide" evidence="1">
    <location>
        <begin position="1"/>
        <end position="25"/>
    </location>
</feature>
<feature type="non-terminal residue" evidence="2">
    <location>
        <position position="1"/>
    </location>
</feature>
<name>A0A699ZJL7_HAELA</name>
<reference evidence="2 3" key="1">
    <citation type="submission" date="2020-02" db="EMBL/GenBank/DDBJ databases">
        <title>Draft genome sequence of Haematococcus lacustris strain NIES-144.</title>
        <authorList>
            <person name="Morimoto D."/>
            <person name="Nakagawa S."/>
            <person name="Yoshida T."/>
            <person name="Sawayama S."/>
        </authorList>
    </citation>
    <scope>NUCLEOTIDE SEQUENCE [LARGE SCALE GENOMIC DNA]</scope>
    <source>
        <strain evidence="2 3">NIES-144</strain>
    </source>
</reference>
<evidence type="ECO:0000313" key="2">
    <source>
        <dbReference type="EMBL" id="GFH22833.1"/>
    </source>
</evidence>
<accession>A0A699ZJL7</accession>
<keyword evidence="3" id="KW-1185">Reference proteome</keyword>
<dbReference type="Proteomes" id="UP000485058">
    <property type="component" value="Unassembled WGS sequence"/>
</dbReference>
<evidence type="ECO:0000256" key="1">
    <source>
        <dbReference type="SAM" id="SignalP"/>
    </source>
</evidence>
<proteinExistence type="predicted"/>
<dbReference type="EMBL" id="BLLF01002133">
    <property type="protein sequence ID" value="GFH22833.1"/>
    <property type="molecule type" value="Genomic_DNA"/>
</dbReference>
<comment type="caution">
    <text evidence="2">The sequence shown here is derived from an EMBL/GenBank/DDBJ whole genome shotgun (WGS) entry which is preliminary data.</text>
</comment>
<sequence>MALGSTTWHLGVAAVLGCCVVQVAAARQEVEGQGGSWAGDPQFGVFVLHNKQISKQADLPDDILNGRYFFGETSDNVQIAYPFST</sequence>
<dbReference type="Gene3D" id="3.40.50.2020">
    <property type="match status" value="1"/>
</dbReference>
<protein>
    <submittedName>
        <fullName evidence="2">Uncharacterized protein</fullName>
    </submittedName>
</protein>
<dbReference type="InterPro" id="IPR029057">
    <property type="entry name" value="PRTase-like"/>
</dbReference>
<keyword evidence="1" id="KW-0732">Signal</keyword>
<feature type="chain" id="PRO_5025687053" evidence="1">
    <location>
        <begin position="26"/>
        <end position="85"/>
    </location>
</feature>